<dbReference type="EMBL" id="CAJNOT010004791">
    <property type="protein sequence ID" value="CAF1445243.1"/>
    <property type="molecule type" value="Genomic_DNA"/>
</dbReference>
<proteinExistence type="predicted"/>
<gene>
    <name evidence="2" type="ORF">ZHD862_LOCUS35014</name>
</gene>
<sequence>MKQCSHTSYLPTLFHPTKKEATVTTSSSSSSANESTKISFRQQIEIFLTRWHQLQGQKNQCQQEQQKQYLSNFNQKEQKSWQCNDFDRIMEEVLENQLKELEREEDEQYRLLELSLEEKLKQQESMISLHLFSSDYSKQLHDMEILIQLETKKTTTRISKPVKPS</sequence>
<dbReference type="AlphaFoldDB" id="A0A815P7L4"/>
<evidence type="ECO:0000313" key="3">
    <source>
        <dbReference type="Proteomes" id="UP000663864"/>
    </source>
</evidence>
<evidence type="ECO:0000256" key="1">
    <source>
        <dbReference type="SAM" id="Coils"/>
    </source>
</evidence>
<name>A0A815P7L4_9BILA</name>
<protein>
    <submittedName>
        <fullName evidence="2">Uncharacterized protein</fullName>
    </submittedName>
</protein>
<evidence type="ECO:0000313" key="2">
    <source>
        <dbReference type="EMBL" id="CAF1445243.1"/>
    </source>
</evidence>
<comment type="caution">
    <text evidence="2">The sequence shown here is derived from an EMBL/GenBank/DDBJ whole genome shotgun (WGS) entry which is preliminary data.</text>
</comment>
<feature type="coiled-coil region" evidence="1">
    <location>
        <begin position="84"/>
        <end position="118"/>
    </location>
</feature>
<reference evidence="2" key="1">
    <citation type="submission" date="2021-02" db="EMBL/GenBank/DDBJ databases">
        <authorList>
            <person name="Nowell W R."/>
        </authorList>
    </citation>
    <scope>NUCLEOTIDE SEQUENCE</scope>
</reference>
<accession>A0A815P7L4</accession>
<dbReference type="Proteomes" id="UP000663864">
    <property type="component" value="Unassembled WGS sequence"/>
</dbReference>
<organism evidence="2 3">
    <name type="scientific">Rotaria sordida</name>
    <dbReference type="NCBI Taxonomy" id="392033"/>
    <lineage>
        <taxon>Eukaryota</taxon>
        <taxon>Metazoa</taxon>
        <taxon>Spiralia</taxon>
        <taxon>Gnathifera</taxon>
        <taxon>Rotifera</taxon>
        <taxon>Eurotatoria</taxon>
        <taxon>Bdelloidea</taxon>
        <taxon>Philodinida</taxon>
        <taxon>Philodinidae</taxon>
        <taxon>Rotaria</taxon>
    </lineage>
</organism>
<keyword evidence="1" id="KW-0175">Coiled coil</keyword>